<keyword evidence="4" id="KW-1185">Reference proteome</keyword>
<dbReference type="InterPro" id="IPR036265">
    <property type="entry name" value="HIT-like_sf"/>
</dbReference>
<dbReference type="PANTHER" id="PTHR46648">
    <property type="entry name" value="HIT FAMILY PROTEIN 1"/>
    <property type="match status" value="1"/>
</dbReference>
<sequence>MTENEPAIDLPEEDKCAFCDYLAGRRPYTVLWREDRVAVLVTREQRGIAHLLILPTRHVPSLLHLADEDAESVMIAVRDAALTIDRAYERPGIAVWQNNGLAAHQAIAHLHFHVAGTLPGGGTDFGEVPELNVEATDKIAERLAPFVPERSSAHRRVDAAFAGPTASA</sequence>
<dbReference type="InterPro" id="IPR001310">
    <property type="entry name" value="Histidine_triad_HIT"/>
</dbReference>
<comment type="caution">
    <text evidence="3">The sequence shown here is derived from an EMBL/GenBank/DDBJ whole genome shotgun (WGS) entry which is preliminary data.</text>
</comment>
<dbReference type="InterPro" id="IPR011146">
    <property type="entry name" value="HIT-like"/>
</dbReference>
<feature type="domain" description="HIT" evidence="2">
    <location>
        <begin position="17"/>
        <end position="125"/>
    </location>
</feature>
<dbReference type="EMBL" id="JAZHOV010000008">
    <property type="protein sequence ID" value="MEF2256074.1"/>
    <property type="molecule type" value="Genomic_DNA"/>
</dbReference>
<protein>
    <submittedName>
        <fullName evidence="3">HIT domain-containing protein</fullName>
    </submittedName>
</protein>
<reference evidence="3 4" key="1">
    <citation type="submission" date="2024-01" db="EMBL/GenBank/DDBJ databases">
        <title>the genome sequence of strain Microbacterium schleiferi NBRC 15075.</title>
        <authorList>
            <person name="Ding Y."/>
            <person name="Zhang G."/>
        </authorList>
    </citation>
    <scope>NUCLEOTIDE SEQUENCE [LARGE SCALE GENOMIC DNA]</scope>
    <source>
        <strain evidence="3 4">NBRC 15075</strain>
    </source>
</reference>
<dbReference type="Proteomes" id="UP001351900">
    <property type="component" value="Unassembled WGS sequence"/>
</dbReference>
<dbReference type="PROSITE" id="PS51084">
    <property type="entry name" value="HIT_2"/>
    <property type="match status" value="1"/>
</dbReference>
<dbReference type="RefSeq" id="WP_331792195.1">
    <property type="nucleotide sequence ID" value="NZ_BAAAUO010000001.1"/>
</dbReference>
<dbReference type="Gene3D" id="3.30.428.10">
    <property type="entry name" value="HIT-like"/>
    <property type="match status" value="1"/>
</dbReference>
<proteinExistence type="predicted"/>
<dbReference type="Pfam" id="PF01230">
    <property type="entry name" value="HIT"/>
    <property type="match status" value="1"/>
</dbReference>
<evidence type="ECO:0000259" key="2">
    <source>
        <dbReference type="PROSITE" id="PS51084"/>
    </source>
</evidence>
<feature type="short sequence motif" description="Histidine triad motif" evidence="1">
    <location>
        <begin position="109"/>
        <end position="113"/>
    </location>
</feature>
<dbReference type="SUPFAM" id="SSF54197">
    <property type="entry name" value="HIT-like"/>
    <property type="match status" value="1"/>
</dbReference>
<name>A0ABU7VBB0_9MICO</name>
<accession>A0ABU7VBB0</accession>
<organism evidence="3 4">
    <name type="scientific">Microbacterium schleiferi</name>
    <dbReference type="NCBI Taxonomy" id="69362"/>
    <lineage>
        <taxon>Bacteria</taxon>
        <taxon>Bacillati</taxon>
        <taxon>Actinomycetota</taxon>
        <taxon>Actinomycetes</taxon>
        <taxon>Micrococcales</taxon>
        <taxon>Microbacteriaceae</taxon>
        <taxon>Microbacterium</taxon>
    </lineage>
</organism>
<evidence type="ECO:0000313" key="4">
    <source>
        <dbReference type="Proteomes" id="UP001351900"/>
    </source>
</evidence>
<dbReference type="PANTHER" id="PTHR46648:SF1">
    <property type="entry name" value="ADENOSINE 5'-MONOPHOSPHORAMIDASE HNT1"/>
    <property type="match status" value="1"/>
</dbReference>
<evidence type="ECO:0000256" key="1">
    <source>
        <dbReference type="PROSITE-ProRule" id="PRU00464"/>
    </source>
</evidence>
<evidence type="ECO:0000313" key="3">
    <source>
        <dbReference type="EMBL" id="MEF2256074.1"/>
    </source>
</evidence>
<gene>
    <name evidence="3" type="ORF">V2V91_13165</name>
</gene>